<sequence>MFYHFKGVLELEDYLVLMKRSLRMTQIVVSVILLAFAILNGFLQKNLIFSVIFGVLLIIAGNFYIQWATLGKFKKNFQAVVVDDFITKEGLNAQVALKRVQVLPESVYLFAGRNQVMIFKKNMLENQGQWEDFVKMVSDLAVEKKKGRK</sequence>
<organism evidence="2 3">
    <name type="scientific">Lactococcus nasutitermitis</name>
    <dbReference type="NCBI Taxonomy" id="1652957"/>
    <lineage>
        <taxon>Bacteria</taxon>
        <taxon>Bacillati</taxon>
        <taxon>Bacillota</taxon>
        <taxon>Bacilli</taxon>
        <taxon>Lactobacillales</taxon>
        <taxon>Streptococcaceae</taxon>
        <taxon>Lactococcus</taxon>
    </lineage>
</organism>
<feature type="transmembrane region" description="Helical" evidence="1">
    <location>
        <begin position="21"/>
        <end position="41"/>
    </location>
</feature>
<keyword evidence="1" id="KW-1133">Transmembrane helix</keyword>
<evidence type="ECO:0008006" key="4">
    <source>
        <dbReference type="Google" id="ProtNLM"/>
    </source>
</evidence>
<protein>
    <recommendedName>
        <fullName evidence="4">YcxB-like protein domain-containing protein</fullName>
    </recommendedName>
</protein>
<evidence type="ECO:0000256" key="1">
    <source>
        <dbReference type="SAM" id="Phobius"/>
    </source>
</evidence>
<gene>
    <name evidence="2" type="ORF">ACFO26_00630</name>
</gene>
<feature type="transmembrane region" description="Helical" evidence="1">
    <location>
        <begin position="47"/>
        <end position="65"/>
    </location>
</feature>
<evidence type="ECO:0000313" key="2">
    <source>
        <dbReference type="EMBL" id="MFC4651414.1"/>
    </source>
</evidence>
<name>A0ABV9JBF0_9LACT</name>
<evidence type="ECO:0000313" key="3">
    <source>
        <dbReference type="Proteomes" id="UP001595987"/>
    </source>
</evidence>
<dbReference type="Proteomes" id="UP001595987">
    <property type="component" value="Unassembled WGS sequence"/>
</dbReference>
<reference evidence="3" key="1">
    <citation type="journal article" date="2019" name="Int. J. Syst. Evol. Microbiol.">
        <title>The Global Catalogue of Microorganisms (GCM) 10K type strain sequencing project: providing services to taxonomists for standard genome sequencing and annotation.</title>
        <authorList>
            <consortium name="The Broad Institute Genomics Platform"/>
            <consortium name="The Broad Institute Genome Sequencing Center for Infectious Disease"/>
            <person name="Wu L."/>
            <person name="Ma J."/>
        </authorList>
    </citation>
    <scope>NUCLEOTIDE SEQUENCE [LARGE SCALE GENOMIC DNA]</scope>
    <source>
        <strain evidence="3">CCUG 63287</strain>
    </source>
</reference>
<comment type="caution">
    <text evidence="2">The sequence shown here is derived from an EMBL/GenBank/DDBJ whole genome shotgun (WGS) entry which is preliminary data.</text>
</comment>
<accession>A0ABV9JBF0</accession>
<keyword evidence="1" id="KW-0472">Membrane</keyword>
<proteinExistence type="predicted"/>
<keyword evidence="1" id="KW-0812">Transmembrane</keyword>
<dbReference type="EMBL" id="JBHSGD010000001">
    <property type="protein sequence ID" value="MFC4651414.1"/>
    <property type="molecule type" value="Genomic_DNA"/>
</dbReference>
<dbReference type="RefSeq" id="WP_213534469.1">
    <property type="nucleotide sequence ID" value="NZ_BOVQ01000003.1"/>
</dbReference>
<keyword evidence="3" id="KW-1185">Reference proteome</keyword>